<accession>A0A2H5XEP9</accession>
<feature type="transmembrane region" description="Helical" evidence="1">
    <location>
        <begin position="145"/>
        <end position="161"/>
    </location>
</feature>
<gene>
    <name evidence="3" type="ORF">HRbin17_02192</name>
</gene>
<evidence type="ECO:0000313" key="3">
    <source>
        <dbReference type="EMBL" id="GBC99663.1"/>
    </source>
</evidence>
<evidence type="ECO:0000313" key="4">
    <source>
        <dbReference type="Proteomes" id="UP000236173"/>
    </source>
</evidence>
<name>A0A2H5XEP9_9BACT</name>
<keyword evidence="2" id="KW-0732">Signal</keyword>
<evidence type="ECO:0008006" key="5">
    <source>
        <dbReference type="Google" id="ProtNLM"/>
    </source>
</evidence>
<protein>
    <recommendedName>
        <fullName evidence="5">Vitamin K epoxide reductase domain-containing protein</fullName>
    </recommendedName>
</protein>
<keyword evidence="1" id="KW-0472">Membrane</keyword>
<organism evidence="3 4">
    <name type="scientific">Candidatus Fervidibacter japonicus</name>
    <dbReference type="NCBI Taxonomy" id="2035412"/>
    <lineage>
        <taxon>Bacteria</taxon>
        <taxon>Candidatus Fervidibacterota</taxon>
        <taxon>Candidatus Fervidibacter</taxon>
    </lineage>
</organism>
<feature type="transmembrane region" description="Helical" evidence="1">
    <location>
        <begin position="70"/>
        <end position="88"/>
    </location>
</feature>
<evidence type="ECO:0000256" key="2">
    <source>
        <dbReference type="SAM" id="SignalP"/>
    </source>
</evidence>
<sequence>MLWIRFLPLAVFALVISAHVVYASRTTQVNQKVICVLDEQGNCVEDKVIRTTSTVLSRDGFRRYLQHQDYFLGFAYALAFAFAAYALMHWRYNRKRAVAGAAFGVGLGSALWTGTCFLVGCCGSPMLSVWLGLFGAKALGLTKPLVALVTALSVGCGFLWLRRQSCCPDCCQRQEVKSDVAR</sequence>
<feature type="transmembrane region" description="Helical" evidence="1">
    <location>
        <begin position="100"/>
        <end position="133"/>
    </location>
</feature>
<feature type="chain" id="PRO_5014131653" description="Vitamin K epoxide reductase domain-containing protein" evidence="2">
    <location>
        <begin position="24"/>
        <end position="182"/>
    </location>
</feature>
<dbReference type="Proteomes" id="UP000236173">
    <property type="component" value="Unassembled WGS sequence"/>
</dbReference>
<dbReference type="AlphaFoldDB" id="A0A2H5XEP9"/>
<evidence type="ECO:0000256" key="1">
    <source>
        <dbReference type="SAM" id="Phobius"/>
    </source>
</evidence>
<keyword evidence="1" id="KW-0812">Transmembrane</keyword>
<feature type="signal peptide" evidence="2">
    <location>
        <begin position="1"/>
        <end position="23"/>
    </location>
</feature>
<reference evidence="4" key="1">
    <citation type="submission" date="2017-09" db="EMBL/GenBank/DDBJ databases">
        <title>Metaegenomics of thermophilic ammonia-oxidizing enrichment culture.</title>
        <authorList>
            <person name="Kato S."/>
            <person name="Suzuki K."/>
        </authorList>
    </citation>
    <scope>NUCLEOTIDE SEQUENCE [LARGE SCALE GENOMIC DNA]</scope>
</reference>
<comment type="caution">
    <text evidence="3">The sequence shown here is derived from an EMBL/GenBank/DDBJ whole genome shotgun (WGS) entry which is preliminary data.</text>
</comment>
<proteinExistence type="predicted"/>
<dbReference type="EMBL" id="BEHT01000034">
    <property type="protein sequence ID" value="GBC99663.1"/>
    <property type="molecule type" value="Genomic_DNA"/>
</dbReference>
<keyword evidence="1" id="KW-1133">Transmembrane helix</keyword>